<comment type="similarity">
    <text evidence="1">Belongs to the sulfatase family.</text>
</comment>
<sequence length="530" mass="59141" precursor="true">MTNRRSANISAIVFALLFAGIAALSLNAAPTKQPFNEDENEPITQVRETGVVANADPLVGKTKSRQPNIIYINTDDWGIGKVPCYKLDDASMKIIKTPNLDRLAANGMRFTRAYAGNAVCGPSRCSLLTGKHGGHAAWRANFGTAPVPDWPPSYPLLGEVAKAAGYTTAGFGKLSVGGACKPETITHTGWDYWLGYLGHVDCRSFYGTHIWENGVKKPIPENARNKIREHVPVLGEHGVFTEDLYTDKIIDFMTENKGKPFFVYFASTVPHGDAKTVPFQGLWTPSLEGYDQLDGHELTKLEQLYAALMTRHDRNVGRIVEALQELELAENTIVIWTSDNGDEDSYYGRTKTWDGNGPFRMYKRYLYEGGIRVPLIASWPGTIPAGSTTDQWTTQYDLMPTIADAGGLAKSDQMDGISILPTLRNQPDQQEPREYLYWEFYERANQQAVHLEKWKGYRVNGLKGKVELYDLSTDVAEEKDVAADFPEVVQRIEKIMLDEHETHPFKRWQLPGLDDSTIGDQKATGAKVDQ</sequence>
<dbReference type="Gene3D" id="3.40.720.10">
    <property type="entry name" value="Alkaline Phosphatase, subunit A"/>
    <property type="match status" value="1"/>
</dbReference>
<dbReference type="STRING" id="980251.GCA_001642875_02574"/>
<dbReference type="Gene3D" id="3.30.1120.10">
    <property type="match status" value="1"/>
</dbReference>
<dbReference type="KEGG" id="mff:MFFC18_28250"/>
<evidence type="ECO:0000256" key="2">
    <source>
        <dbReference type="ARBA" id="ARBA00022723"/>
    </source>
</evidence>
<dbReference type="InterPro" id="IPR000917">
    <property type="entry name" value="Sulfatase_N"/>
</dbReference>
<evidence type="ECO:0000256" key="1">
    <source>
        <dbReference type="ARBA" id="ARBA00008779"/>
    </source>
</evidence>
<reference evidence="7 8" key="1">
    <citation type="submission" date="2019-08" db="EMBL/GenBank/DDBJ databases">
        <title>Deep-cultivation of Planctomycetes and their phenomic and genomic characterization uncovers novel biology.</title>
        <authorList>
            <person name="Wiegand S."/>
            <person name="Jogler M."/>
            <person name="Boedeker C."/>
            <person name="Pinto D."/>
            <person name="Vollmers J."/>
            <person name="Rivas-Marin E."/>
            <person name="Kohn T."/>
            <person name="Peeters S.H."/>
            <person name="Heuer A."/>
            <person name="Rast P."/>
            <person name="Oberbeckmann S."/>
            <person name="Bunk B."/>
            <person name="Jeske O."/>
            <person name="Meyerdierks A."/>
            <person name="Storesund J.E."/>
            <person name="Kallscheuer N."/>
            <person name="Luecker S."/>
            <person name="Lage O.M."/>
            <person name="Pohl T."/>
            <person name="Merkel B.J."/>
            <person name="Hornburger P."/>
            <person name="Mueller R.-W."/>
            <person name="Bruemmer F."/>
            <person name="Labrenz M."/>
            <person name="Spormann A.M."/>
            <person name="Op den Camp H."/>
            <person name="Overmann J."/>
            <person name="Amann R."/>
            <person name="Jetten M.S.M."/>
            <person name="Mascher T."/>
            <person name="Medema M.H."/>
            <person name="Devos D.P."/>
            <person name="Kaster A.-K."/>
            <person name="Ovreas L."/>
            <person name="Rohde M."/>
            <person name="Galperin M.Y."/>
            <person name="Jogler C."/>
        </authorList>
    </citation>
    <scope>NUCLEOTIDE SEQUENCE [LARGE SCALE GENOMIC DNA]</scope>
    <source>
        <strain evidence="7 8">FC18</strain>
    </source>
</reference>
<dbReference type="OrthoDB" id="236686at2"/>
<dbReference type="EC" id="3.1.6.1" evidence="7"/>
<evidence type="ECO:0000256" key="5">
    <source>
        <dbReference type="SAM" id="SignalP"/>
    </source>
</evidence>
<dbReference type="SUPFAM" id="SSF53649">
    <property type="entry name" value="Alkaline phosphatase-like"/>
    <property type="match status" value="1"/>
</dbReference>
<keyword evidence="3 7" id="KW-0378">Hydrolase</keyword>
<keyword evidence="4" id="KW-0106">Calcium</keyword>
<evidence type="ECO:0000256" key="3">
    <source>
        <dbReference type="ARBA" id="ARBA00022801"/>
    </source>
</evidence>
<keyword evidence="8" id="KW-1185">Reference proteome</keyword>
<evidence type="ECO:0000259" key="6">
    <source>
        <dbReference type="Pfam" id="PF00884"/>
    </source>
</evidence>
<organism evidence="7 8">
    <name type="scientific">Mariniblastus fucicola</name>
    <dbReference type="NCBI Taxonomy" id="980251"/>
    <lineage>
        <taxon>Bacteria</taxon>
        <taxon>Pseudomonadati</taxon>
        <taxon>Planctomycetota</taxon>
        <taxon>Planctomycetia</taxon>
        <taxon>Pirellulales</taxon>
        <taxon>Pirellulaceae</taxon>
        <taxon>Mariniblastus</taxon>
    </lineage>
</organism>
<feature type="domain" description="Sulfatase N-terminal" evidence="6">
    <location>
        <begin position="67"/>
        <end position="407"/>
    </location>
</feature>
<dbReference type="InterPro" id="IPR024607">
    <property type="entry name" value="Sulfatase_CS"/>
</dbReference>
<dbReference type="AlphaFoldDB" id="A0A5B9P8A6"/>
<evidence type="ECO:0000313" key="8">
    <source>
        <dbReference type="Proteomes" id="UP000322214"/>
    </source>
</evidence>
<dbReference type="InterPro" id="IPR050738">
    <property type="entry name" value="Sulfatase"/>
</dbReference>
<dbReference type="Proteomes" id="UP000322214">
    <property type="component" value="Chromosome"/>
</dbReference>
<feature type="signal peptide" evidence="5">
    <location>
        <begin position="1"/>
        <end position="28"/>
    </location>
</feature>
<dbReference type="EMBL" id="CP042912">
    <property type="protein sequence ID" value="QEG22937.1"/>
    <property type="molecule type" value="Genomic_DNA"/>
</dbReference>
<dbReference type="PANTHER" id="PTHR42693">
    <property type="entry name" value="ARYLSULFATASE FAMILY MEMBER"/>
    <property type="match status" value="1"/>
</dbReference>
<gene>
    <name evidence="7" type="primary">atsA_14</name>
    <name evidence="7" type="ORF">MFFC18_28250</name>
</gene>
<dbReference type="GO" id="GO:0004065">
    <property type="term" value="F:arylsulfatase activity"/>
    <property type="evidence" value="ECO:0007669"/>
    <property type="project" value="UniProtKB-EC"/>
</dbReference>
<name>A0A5B9P8A6_9BACT</name>
<accession>A0A5B9P8A6</accession>
<dbReference type="GO" id="GO:0046872">
    <property type="term" value="F:metal ion binding"/>
    <property type="evidence" value="ECO:0007669"/>
    <property type="project" value="UniProtKB-KW"/>
</dbReference>
<evidence type="ECO:0000256" key="4">
    <source>
        <dbReference type="ARBA" id="ARBA00022837"/>
    </source>
</evidence>
<dbReference type="CDD" id="cd16145">
    <property type="entry name" value="ARS_like"/>
    <property type="match status" value="1"/>
</dbReference>
<keyword evidence="5" id="KW-0732">Signal</keyword>
<protein>
    <submittedName>
        <fullName evidence="7">Arylsulfatase</fullName>
        <ecNumber evidence="7">3.1.6.1</ecNumber>
    </submittedName>
</protein>
<dbReference type="Pfam" id="PF00884">
    <property type="entry name" value="Sulfatase"/>
    <property type="match status" value="1"/>
</dbReference>
<dbReference type="InterPro" id="IPR017850">
    <property type="entry name" value="Alkaline_phosphatase_core_sf"/>
</dbReference>
<proteinExistence type="inferred from homology"/>
<dbReference type="PROSITE" id="PS00523">
    <property type="entry name" value="SULFATASE_1"/>
    <property type="match status" value="1"/>
</dbReference>
<keyword evidence="2" id="KW-0479">Metal-binding</keyword>
<dbReference type="RefSeq" id="WP_075085005.1">
    <property type="nucleotide sequence ID" value="NZ_CP042912.1"/>
</dbReference>
<dbReference type="PANTHER" id="PTHR42693:SF53">
    <property type="entry name" value="ENDO-4-O-SULFATASE"/>
    <property type="match status" value="1"/>
</dbReference>
<evidence type="ECO:0000313" key="7">
    <source>
        <dbReference type="EMBL" id="QEG22937.1"/>
    </source>
</evidence>
<feature type="chain" id="PRO_5023142275" evidence="5">
    <location>
        <begin position="29"/>
        <end position="530"/>
    </location>
</feature>